<proteinExistence type="predicted"/>
<dbReference type="Proteomes" id="UP000682202">
    <property type="component" value="Chromosome"/>
</dbReference>
<name>A0A975JXW4_9MYCO</name>
<organism evidence="1 2">
    <name type="scientific">Mycobacterium spongiae</name>
    <dbReference type="NCBI Taxonomy" id="886343"/>
    <lineage>
        <taxon>Bacteria</taxon>
        <taxon>Bacillati</taxon>
        <taxon>Actinomycetota</taxon>
        <taxon>Actinomycetes</taxon>
        <taxon>Mycobacteriales</taxon>
        <taxon>Mycobacteriaceae</taxon>
        <taxon>Mycobacterium</taxon>
    </lineage>
</organism>
<protein>
    <submittedName>
        <fullName evidence="1">RNA-binding protein</fullName>
    </submittedName>
</protein>
<keyword evidence="2" id="KW-1185">Reference proteome</keyword>
<evidence type="ECO:0000313" key="1">
    <source>
        <dbReference type="EMBL" id="QUR67702.1"/>
    </source>
</evidence>
<evidence type="ECO:0000313" key="2">
    <source>
        <dbReference type="Proteomes" id="UP000682202"/>
    </source>
</evidence>
<dbReference type="RefSeq" id="WP_211695277.1">
    <property type="nucleotide sequence ID" value="NZ_CP046600.1"/>
</dbReference>
<sequence length="131" mass="14552">MRWIVDGMNVIGSRPDGWWKNRHRAMVALVERLERWTSDAAPGDYVTVVFERPPAPAIPSSLVEIAHAPKAAANSADDEIVRRVQVLVQSQEAPPEEIRVVTSDKTLIDRVRGLGASVCRAEGFRDLIDPQ</sequence>
<dbReference type="Pfam" id="PF05991">
    <property type="entry name" value="NYN_YacP"/>
    <property type="match status" value="1"/>
</dbReference>
<dbReference type="AlphaFoldDB" id="A0A975JXW4"/>
<gene>
    <name evidence="1" type="ORF">F6B93_11865</name>
</gene>
<dbReference type="InterPro" id="IPR010298">
    <property type="entry name" value="YacP-like"/>
</dbReference>
<dbReference type="KEGG" id="mspg:F6B93_11865"/>
<accession>A0A975JXW4</accession>
<dbReference type="EMBL" id="CP046600">
    <property type="protein sequence ID" value="QUR67702.1"/>
    <property type="molecule type" value="Genomic_DNA"/>
</dbReference>
<reference evidence="1" key="1">
    <citation type="submission" date="2019-12" db="EMBL/GenBank/DDBJ databases">
        <title>Mycobacterium spongiae sp. nov.</title>
        <authorList>
            <person name="Stinear T."/>
        </authorList>
    </citation>
    <scope>NUCLEOTIDE SEQUENCE</scope>
    <source>
        <strain evidence="1">FSD4b-SM</strain>
    </source>
</reference>